<evidence type="ECO:0000313" key="2">
    <source>
        <dbReference type="Proteomes" id="UP000217199"/>
    </source>
</evidence>
<organism evidence="1 2">
    <name type="scientific">Pyrrhoderma noxium</name>
    <dbReference type="NCBI Taxonomy" id="2282107"/>
    <lineage>
        <taxon>Eukaryota</taxon>
        <taxon>Fungi</taxon>
        <taxon>Dikarya</taxon>
        <taxon>Basidiomycota</taxon>
        <taxon>Agaricomycotina</taxon>
        <taxon>Agaricomycetes</taxon>
        <taxon>Hymenochaetales</taxon>
        <taxon>Hymenochaetaceae</taxon>
        <taxon>Pyrrhoderma</taxon>
    </lineage>
</organism>
<comment type="caution">
    <text evidence="1">The sequence shown here is derived from an EMBL/GenBank/DDBJ whole genome shotgun (WGS) entry which is preliminary data.</text>
</comment>
<sequence length="223" mass="25830">MSDTDDLEKLDIPELAPIIVTRPYYYDLITFKVQDELFKVPINAFLKESEVFRNMFLLPKGDIKVAEGSSDEKPLVLEGIYAKDFACLLQALYPDTSLFMPNGTLSLSKEQWISVLKLSHMWFFRRVRTLAIRKLQDLDPVRKIQLSASCEVSEWVRPAYLEIINRQDTLSQEECDMLGSQRAMVIMRVRENSLKQVLRTRISNWVFDESAVVNLLTDEGIEM</sequence>
<gene>
    <name evidence="1" type="ORF">PNOK_0083500</name>
</gene>
<dbReference type="EMBL" id="NBII01000001">
    <property type="protein sequence ID" value="PAV23767.1"/>
    <property type="molecule type" value="Genomic_DNA"/>
</dbReference>
<accession>A0A286UVZ9</accession>
<dbReference type="Gene3D" id="3.30.710.10">
    <property type="entry name" value="Potassium Channel Kv1.1, Chain A"/>
    <property type="match status" value="1"/>
</dbReference>
<name>A0A286UVZ9_9AGAM</name>
<dbReference type="InterPro" id="IPR011333">
    <property type="entry name" value="SKP1/BTB/POZ_sf"/>
</dbReference>
<dbReference type="STRING" id="2282107.A0A286UVZ9"/>
<dbReference type="Proteomes" id="UP000217199">
    <property type="component" value="Unassembled WGS sequence"/>
</dbReference>
<protein>
    <submittedName>
        <fullName evidence="1">Uncharacterized protein</fullName>
    </submittedName>
</protein>
<dbReference type="SUPFAM" id="SSF54695">
    <property type="entry name" value="POZ domain"/>
    <property type="match status" value="1"/>
</dbReference>
<reference evidence="1 2" key="1">
    <citation type="journal article" date="2017" name="Mol. Ecol.">
        <title>Comparative and population genomic landscape of Phellinus noxius: A hypervariable fungus causing root rot in trees.</title>
        <authorList>
            <person name="Chung C.L."/>
            <person name="Lee T.J."/>
            <person name="Akiba M."/>
            <person name="Lee H.H."/>
            <person name="Kuo T.H."/>
            <person name="Liu D."/>
            <person name="Ke H.M."/>
            <person name="Yokoi T."/>
            <person name="Roa M.B."/>
            <person name="Lu M.J."/>
            <person name="Chang Y.Y."/>
            <person name="Ann P.J."/>
            <person name="Tsai J.N."/>
            <person name="Chen C.Y."/>
            <person name="Tzean S.S."/>
            <person name="Ota Y."/>
            <person name="Hattori T."/>
            <person name="Sahashi N."/>
            <person name="Liou R.F."/>
            <person name="Kikuchi T."/>
            <person name="Tsai I.J."/>
        </authorList>
    </citation>
    <scope>NUCLEOTIDE SEQUENCE [LARGE SCALE GENOMIC DNA]</scope>
    <source>
        <strain evidence="1 2">FFPRI411160</strain>
    </source>
</reference>
<dbReference type="AlphaFoldDB" id="A0A286UVZ9"/>
<dbReference type="InParanoid" id="A0A286UVZ9"/>
<keyword evidence="2" id="KW-1185">Reference proteome</keyword>
<proteinExistence type="predicted"/>
<dbReference type="CDD" id="cd18186">
    <property type="entry name" value="BTB_POZ_ZBTB_KLHL-like"/>
    <property type="match status" value="1"/>
</dbReference>
<evidence type="ECO:0000313" key="1">
    <source>
        <dbReference type="EMBL" id="PAV23767.1"/>
    </source>
</evidence>
<dbReference type="OrthoDB" id="2367075at2759"/>